<proteinExistence type="predicted"/>
<dbReference type="InterPro" id="IPR050276">
    <property type="entry name" value="MshD_Acetyltransferase"/>
</dbReference>
<sequence length="255" mass="30011">MNIRIEPLQIKDAHLIPKLIKSGLNKDIFLLTIFSSEGYVAYIKSLLAVPEKNRRVKLFGAFVDDRLAGYTEWRIFEEDLFLNNIYVFPEYQRFGIGKSLLVKHGYHLLDEYGKRRMSLDVFNHNEEANNWYEKIGFVRNDSTYWYVGEQLTSARSHCTYQYYIENYPNAEAQHDAYDFSMFTCSTREGVYQIGKIKNQFYRLTDSNALNDHDLLSCLLQLDPKRKILLLTGEVLYNHSEFNMACKCNRMNIEIS</sequence>
<dbReference type="GO" id="GO:0016747">
    <property type="term" value="F:acyltransferase activity, transferring groups other than amino-acyl groups"/>
    <property type="evidence" value="ECO:0007669"/>
    <property type="project" value="InterPro"/>
</dbReference>
<keyword evidence="2" id="KW-0808">Transferase</keyword>
<dbReference type="InterPro" id="IPR016181">
    <property type="entry name" value="Acyl_CoA_acyltransferase"/>
</dbReference>
<dbReference type="EMBL" id="CP051128">
    <property type="protein sequence ID" value="QIZ10384.1"/>
    <property type="molecule type" value="Genomic_DNA"/>
</dbReference>
<dbReference type="Pfam" id="PF00583">
    <property type="entry name" value="Acetyltransf_1"/>
    <property type="match status" value="1"/>
</dbReference>
<evidence type="ECO:0000313" key="2">
    <source>
        <dbReference type="EMBL" id="QIZ10384.1"/>
    </source>
</evidence>
<reference evidence="2 3" key="1">
    <citation type="submission" date="2020-04" db="EMBL/GenBank/DDBJ databases">
        <title>Genome-Wide Identification of 5-Methylcytosine Sites in Bacterial Genomes By High-Throughput Sequencing of MspJI Restriction Fragments.</title>
        <authorList>
            <person name="Wu V."/>
        </authorList>
    </citation>
    <scope>NUCLEOTIDE SEQUENCE [LARGE SCALE GENOMIC DNA]</scope>
    <source>
        <strain evidence="2 3">S2</strain>
    </source>
</reference>
<evidence type="ECO:0000313" key="3">
    <source>
        <dbReference type="Proteomes" id="UP000501868"/>
    </source>
</evidence>
<dbReference type="CDD" id="cd04301">
    <property type="entry name" value="NAT_SF"/>
    <property type="match status" value="1"/>
</dbReference>
<dbReference type="AlphaFoldDB" id="A0A6H1P9T0"/>
<dbReference type="SUPFAM" id="SSF55729">
    <property type="entry name" value="Acyl-CoA N-acyltransferases (Nat)"/>
    <property type="match status" value="1"/>
</dbReference>
<accession>A0A6H1P9T0</accession>
<gene>
    <name evidence="2" type="ORF">HFZ78_29785</name>
</gene>
<reference evidence="2 3" key="2">
    <citation type="submission" date="2020-04" db="EMBL/GenBank/DDBJ databases">
        <authorList>
            <person name="Fomenkov A."/>
            <person name="Anton B.P."/>
            <person name="Roberts R.J."/>
        </authorList>
    </citation>
    <scope>NUCLEOTIDE SEQUENCE [LARGE SCALE GENOMIC DNA]</scope>
    <source>
        <strain evidence="2 3">S2</strain>
    </source>
</reference>
<dbReference type="Proteomes" id="UP000501868">
    <property type="component" value="Chromosome"/>
</dbReference>
<name>A0A6H1P9T0_PRIMG</name>
<feature type="domain" description="N-acetyltransferase" evidence="1">
    <location>
        <begin position="3"/>
        <end position="165"/>
    </location>
</feature>
<organism evidence="2 3">
    <name type="scientific">Priestia megaterium</name>
    <name type="common">Bacillus megaterium</name>
    <dbReference type="NCBI Taxonomy" id="1404"/>
    <lineage>
        <taxon>Bacteria</taxon>
        <taxon>Bacillati</taxon>
        <taxon>Bacillota</taxon>
        <taxon>Bacilli</taxon>
        <taxon>Bacillales</taxon>
        <taxon>Bacillaceae</taxon>
        <taxon>Priestia</taxon>
    </lineage>
</organism>
<dbReference type="PANTHER" id="PTHR43617">
    <property type="entry name" value="L-AMINO ACID N-ACETYLTRANSFERASE"/>
    <property type="match status" value="1"/>
</dbReference>
<dbReference type="Gene3D" id="3.40.630.30">
    <property type="match status" value="1"/>
</dbReference>
<dbReference type="PROSITE" id="PS51186">
    <property type="entry name" value="GNAT"/>
    <property type="match status" value="1"/>
</dbReference>
<protein>
    <submittedName>
        <fullName evidence="2">GNAT family N-acetyltransferase</fullName>
    </submittedName>
</protein>
<evidence type="ECO:0000259" key="1">
    <source>
        <dbReference type="PROSITE" id="PS51186"/>
    </source>
</evidence>
<dbReference type="InterPro" id="IPR000182">
    <property type="entry name" value="GNAT_dom"/>
</dbReference>